<feature type="region of interest" description="Disordered" evidence="1">
    <location>
        <begin position="189"/>
        <end position="210"/>
    </location>
</feature>
<dbReference type="EMBL" id="BQNB010016300">
    <property type="protein sequence ID" value="GJT50193.1"/>
    <property type="molecule type" value="Genomic_DNA"/>
</dbReference>
<sequence length="210" mass="23398">MRLRFATKILTHDINIHIEKMSDEAHAFAKKHTDKQAKQNLIRDAVVKRKKSSGFIKELAVPSNAVTFEFASNATNLLLHACVDNVGRSFKGCLGALDGTSIRVTPSSDQKPRYRTRKADIATNVLGVIDHQCSNVVSAFLLHFVSGETLKALLRHRPAENIEQQHIPSPQPGSWTIETASEHLRREIDSQKGEKCHGEGVHDARSYDAR</sequence>
<keyword evidence="3" id="KW-1185">Reference proteome</keyword>
<name>A0ABQ5EGZ5_9ASTR</name>
<accession>A0ABQ5EGZ5</accession>
<proteinExistence type="predicted"/>
<gene>
    <name evidence="2" type="ORF">Tco_0976350</name>
</gene>
<organism evidence="2 3">
    <name type="scientific">Tanacetum coccineum</name>
    <dbReference type="NCBI Taxonomy" id="301880"/>
    <lineage>
        <taxon>Eukaryota</taxon>
        <taxon>Viridiplantae</taxon>
        <taxon>Streptophyta</taxon>
        <taxon>Embryophyta</taxon>
        <taxon>Tracheophyta</taxon>
        <taxon>Spermatophyta</taxon>
        <taxon>Magnoliopsida</taxon>
        <taxon>eudicotyledons</taxon>
        <taxon>Gunneridae</taxon>
        <taxon>Pentapetalae</taxon>
        <taxon>asterids</taxon>
        <taxon>campanulids</taxon>
        <taxon>Asterales</taxon>
        <taxon>Asteraceae</taxon>
        <taxon>Asteroideae</taxon>
        <taxon>Anthemideae</taxon>
        <taxon>Anthemidinae</taxon>
        <taxon>Tanacetum</taxon>
    </lineage>
</organism>
<reference evidence="2" key="1">
    <citation type="journal article" date="2022" name="Int. J. Mol. Sci.">
        <title>Draft Genome of Tanacetum Coccineum: Genomic Comparison of Closely Related Tanacetum-Family Plants.</title>
        <authorList>
            <person name="Yamashiro T."/>
            <person name="Shiraishi A."/>
            <person name="Nakayama K."/>
            <person name="Satake H."/>
        </authorList>
    </citation>
    <scope>NUCLEOTIDE SEQUENCE</scope>
</reference>
<reference evidence="2" key="2">
    <citation type="submission" date="2022-01" db="EMBL/GenBank/DDBJ databases">
        <authorList>
            <person name="Yamashiro T."/>
            <person name="Shiraishi A."/>
            <person name="Satake H."/>
            <person name="Nakayama K."/>
        </authorList>
    </citation>
    <scope>NUCLEOTIDE SEQUENCE</scope>
</reference>
<evidence type="ECO:0000256" key="1">
    <source>
        <dbReference type="SAM" id="MobiDB-lite"/>
    </source>
</evidence>
<dbReference type="Proteomes" id="UP001151760">
    <property type="component" value="Unassembled WGS sequence"/>
</dbReference>
<protein>
    <submittedName>
        <fullName evidence="2">Uncharacterized protein</fullName>
    </submittedName>
</protein>
<evidence type="ECO:0000313" key="2">
    <source>
        <dbReference type="EMBL" id="GJT50193.1"/>
    </source>
</evidence>
<comment type="caution">
    <text evidence="2">The sequence shown here is derived from an EMBL/GenBank/DDBJ whole genome shotgun (WGS) entry which is preliminary data.</text>
</comment>
<evidence type="ECO:0000313" key="3">
    <source>
        <dbReference type="Proteomes" id="UP001151760"/>
    </source>
</evidence>